<evidence type="ECO:0000313" key="3">
    <source>
        <dbReference type="Proteomes" id="UP000648075"/>
    </source>
</evidence>
<evidence type="ECO:0000259" key="1">
    <source>
        <dbReference type="Pfam" id="PF16242"/>
    </source>
</evidence>
<dbReference type="InterPro" id="IPR038725">
    <property type="entry name" value="YdaG_split_barrel_FMN-bd"/>
</dbReference>
<accession>A0A918P9W5</accession>
<dbReference type="Gene3D" id="2.30.110.10">
    <property type="entry name" value="Electron Transport, Fmn-binding Protein, Chain A"/>
    <property type="match status" value="1"/>
</dbReference>
<dbReference type="SUPFAM" id="SSF50475">
    <property type="entry name" value="FMN-binding split barrel"/>
    <property type="match status" value="1"/>
</dbReference>
<dbReference type="EMBL" id="BMZA01000001">
    <property type="protein sequence ID" value="GGY94243.1"/>
    <property type="molecule type" value="Genomic_DNA"/>
</dbReference>
<proteinExistence type="predicted"/>
<protein>
    <recommendedName>
        <fullName evidence="1">General stress protein FMN-binding split barrel domain-containing protein</fullName>
    </recommendedName>
</protein>
<dbReference type="AlphaFoldDB" id="A0A918P9W5"/>
<gene>
    <name evidence="2" type="ORF">GCM10011614_06570</name>
</gene>
<dbReference type="InterPro" id="IPR052917">
    <property type="entry name" value="Stress-Dev_Protein"/>
</dbReference>
<keyword evidence="3" id="KW-1185">Reference proteome</keyword>
<dbReference type="Proteomes" id="UP000648075">
    <property type="component" value="Unassembled WGS sequence"/>
</dbReference>
<dbReference type="Pfam" id="PF16242">
    <property type="entry name" value="Pyrid_ox_like"/>
    <property type="match status" value="1"/>
</dbReference>
<evidence type="ECO:0000313" key="2">
    <source>
        <dbReference type="EMBL" id="GGY94243.1"/>
    </source>
</evidence>
<reference evidence="2" key="1">
    <citation type="journal article" date="2014" name="Int. J. Syst. Evol. Microbiol.">
        <title>Complete genome sequence of Corynebacterium casei LMG S-19264T (=DSM 44701T), isolated from a smear-ripened cheese.</title>
        <authorList>
            <consortium name="US DOE Joint Genome Institute (JGI-PGF)"/>
            <person name="Walter F."/>
            <person name="Albersmeier A."/>
            <person name="Kalinowski J."/>
            <person name="Ruckert C."/>
        </authorList>
    </citation>
    <scope>NUCLEOTIDE SEQUENCE</scope>
    <source>
        <strain evidence="2">KCTC 32255</strain>
    </source>
</reference>
<dbReference type="RefSeq" id="WP_189619629.1">
    <property type="nucleotide sequence ID" value="NZ_BMZA01000001.1"/>
</dbReference>
<name>A0A918P9W5_9SPHN</name>
<reference evidence="2" key="2">
    <citation type="submission" date="2020-09" db="EMBL/GenBank/DDBJ databases">
        <authorList>
            <person name="Sun Q."/>
            <person name="Kim S."/>
        </authorList>
    </citation>
    <scope>NUCLEOTIDE SEQUENCE</scope>
    <source>
        <strain evidence="2">KCTC 32255</strain>
    </source>
</reference>
<organism evidence="2 3">
    <name type="scientific">Novosphingobium colocasiae</name>
    <dbReference type="NCBI Taxonomy" id="1256513"/>
    <lineage>
        <taxon>Bacteria</taxon>
        <taxon>Pseudomonadati</taxon>
        <taxon>Pseudomonadota</taxon>
        <taxon>Alphaproteobacteria</taxon>
        <taxon>Sphingomonadales</taxon>
        <taxon>Sphingomonadaceae</taxon>
        <taxon>Novosphingobium</taxon>
    </lineage>
</organism>
<dbReference type="PANTHER" id="PTHR34818:SF1">
    <property type="entry name" value="PROTEIN BLI-3"/>
    <property type="match status" value="1"/>
</dbReference>
<sequence length="154" mass="17045">MDKETRETFWKAFASSPIIMMRLEGADGHAEPMSAQLDKNAHHAIWFYTKRDNRIAPGGPAMGQVMTRDHGVFACIKGALSEETDHSVREAHWNNAVEAWLPGGKTDPNVIMLRYDITDSEVWASDIGITGAFKMLTGKPIDREHAGTHELGAV</sequence>
<comment type="caution">
    <text evidence="2">The sequence shown here is derived from an EMBL/GenBank/DDBJ whole genome shotgun (WGS) entry which is preliminary data.</text>
</comment>
<dbReference type="InterPro" id="IPR012349">
    <property type="entry name" value="Split_barrel_FMN-bd"/>
</dbReference>
<feature type="domain" description="General stress protein FMN-binding split barrel" evidence="1">
    <location>
        <begin position="5"/>
        <end position="135"/>
    </location>
</feature>
<dbReference type="PANTHER" id="PTHR34818">
    <property type="entry name" value="PROTEIN BLI-3"/>
    <property type="match status" value="1"/>
</dbReference>